<dbReference type="SUPFAM" id="SSF47336">
    <property type="entry name" value="ACP-like"/>
    <property type="match status" value="1"/>
</dbReference>
<evidence type="ECO:0000313" key="3">
    <source>
        <dbReference type="Proteomes" id="UP001474181"/>
    </source>
</evidence>
<dbReference type="Proteomes" id="UP001474181">
    <property type="component" value="Unassembled WGS sequence"/>
</dbReference>
<name>A0ABV1WRE0_9ACTN</name>
<dbReference type="Gene3D" id="1.10.1200.10">
    <property type="entry name" value="ACP-like"/>
    <property type="match status" value="1"/>
</dbReference>
<dbReference type="InterPro" id="IPR009081">
    <property type="entry name" value="PP-bd_ACP"/>
</dbReference>
<dbReference type="PROSITE" id="PS50075">
    <property type="entry name" value="CARRIER"/>
    <property type="match status" value="1"/>
</dbReference>
<dbReference type="Pfam" id="PF00550">
    <property type="entry name" value="PP-binding"/>
    <property type="match status" value="1"/>
</dbReference>
<dbReference type="EMBL" id="JBEPEK010000040">
    <property type="protein sequence ID" value="MER7179425.1"/>
    <property type="molecule type" value="Genomic_DNA"/>
</dbReference>
<comment type="caution">
    <text evidence="2">The sequence shown here is derived from an EMBL/GenBank/DDBJ whole genome shotgun (WGS) entry which is preliminary data.</text>
</comment>
<evidence type="ECO:0000313" key="2">
    <source>
        <dbReference type="EMBL" id="MER7179425.1"/>
    </source>
</evidence>
<accession>A0ABV1WRE0</accession>
<protein>
    <submittedName>
        <fullName evidence="2">Acyl carrier protein</fullName>
    </submittedName>
</protein>
<dbReference type="RefSeq" id="WP_350778608.1">
    <property type="nucleotide sequence ID" value="NZ_JBEPEK010000040.1"/>
</dbReference>
<gene>
    <name evidence="2" type="ORF">ABT404_08060</name>
</gene>
<feature type="domain" description="Carrier" evidence="1">
    <location>
        <begin position="1"/>
        <end position="80"/>
    </location>
</feature>
<keyword evidence="3" id="KW-1185">Reference proteome</keyword>
<reference evidence="2 3" key="1">
    <citation type="submission" date="2024-06" db="EMBL/GenBank/DDBJ databases">
        <title>The Natural Products Discovery Center: Release of the First 8490 Sequenced Strains for Exploring Actinobacteria Biosynthetic Diversity.</title>
        <authorList>
            <person name="Kalkreuter E."/>
            <person name="Kautsar S.A."/>
            <person name="Yang D."/>
            <person name="Bader C.D."/>
            <person name="Teijaro C.N."/>
            <person name="Fluegel L."/>
            <person name="Davis C.M."/>
            <person name="Simpson J.R."/>
            <person name="Lauterbach L."/>
            <person name="Steele A.D."/>
            <person name="Gui C."/>
            <person name="Meng S."/>
            <person name="Li G."/>
            <person name="Viehrig K."/>
            <person name="Ye F."/>
            <person name="Su P."/>
            <person name="Kiefer A.F."/>
            <person name="Nichols A."/>
            <person name="Cepeda A.J."/>
            <person name="Yan W."/>
            <person name="Fan B."/>
            <person name="Jiang Y."/>
            <person name="Adhikari A."/>
            <person name="Zheng C.-J."/>
            <person name="Schuster L."/>
            <person name="Cowan T.M."/>
            <person name="Smanski M.J."/>
            <person name="Chevrette M.G."/>
            <person name="De Carvalho L.P.S."/>
            <person name="Shen B."/>
        </authorList>
    </citation>
    <scope>NUCLEOTIDE SEQUENCE [LARGE SCALE GENOMIC DNA]</scope>
    <source>
        <strain evidence="2 3">NPDC000234</strain>
    </source>
</reference>
<sequence length="86" mass="9670">MSICDELRTHLRDVYVPDVPLEEITDDLDVLHNGVVDSLGVLRLMAWLDQRYGIALSDADVTLDDFRTISSMTALIEREKSAGRHA</sequence>
<organism evidence="2 3">
    <name type="scientific">Streptomyces hyaluromycini</name>
    <dbReference type="NCBI Taxonomy" id="1377993"/>
    <lineage>
        <taxon>Bacteria</taxon>
        <taxon>Bacillati</taxon>
        <taxon>Actinomycetota</taxon>
        <taxon>Actinomycetes</taxon>
        <taxon>Kitasatosporales</taxon>
        <taxon>Streptomycetaceae</taxon>
        <taxon>Streptomyces</taxon>
    </lineage>
</organism>
<dbReference type="InterPro" id="IPR036736">
    <property type="entry name" value="ACP-like_sf"/>
</dbReference>
<proteinExistence type="predicted"/>
<evidence type="ECO:0000259" key="1">
    <source>
        <dbReference type="PROSITE" id="PS50075"/>
    </source>
</evidence>